<proteinExistence type="inferred from homology"/>
<dbReference type="GO" id="GO:0009437">
    <property type="term" value="P:carnitine metabolic process"/>
    <property type="evidence" value="ECO:0007669"/>
    <property type="project" value="TreeGrafter"/>
</dbReference>
<dbReference type="PANTHER" id="PTHR22589">
    <property type="entry name" value="CARNITINE O-ACYLTRANSFERASE"/>
    <property type="match status" value="1"/>
</dbReference>
<keyword evidence="5" id="KW-1185">Reference proteome</keyword>
<reference evidence="6" key="1">
    <citation type="submission" date="2016-11" db="UniProtKB">
        <authorList>
            <consortium name="WormBaseParasite"/>
        </authorList>
    </citation>
    <scope>IDENTIFICATION</scope>
</reference>
<evidence type="ECO:0000313" key="5">
    <source>
        <dbReference type="Proteomes" id="UP000095283"/>
    </source>
</evidence>
<dbReference type="Gene3D" id="3.30.559.70">
    <property type="entry name" value="Choline/Carnitine o-acyltransferase, domain 2"/>
    <property type="match status" value="2"/>
</dbReference>
<evidence type="ECO:0000256" key="2">
    <source>
        <dbReference type="PIRSR" id="PIRSR600542-1"/>
    </source>
</evidence>
<feature type="domain" description="Choline/carnitine acyltransferase" evidence="4">
    <location>
        <begin position="168"/>
        <end position="257"/>
    </location>
</feature>
<organism evidence="5 6">
    <name type="scientific">Heterorhabditis bacteriophora</name>
    <name type="common">Entomopathogenic nematode worm</name>
    <dbReference type="NCBI Taxonomy" id="37862"/>
    <lineage>
        <taxon>Eukaryota</taxon>
        <taxon>Metazoa</taxon>
        <taxon>Ecdysozoa</taxon>
        <taxon>Nematoda</taxon>
        <taxon>Chromadorea</taxon>
        <taxon>Rhabditida</taxon>
        <taxon>Rhabditina</taxon>
        <taxon>Rhabditomorpha</taxon>
        <taxon>Strongyloidea</taxon>
        <taxon>Heterorhabditidae</taxon>
        <taxon>Heterorhabditis</taxon>
    </lineage>
</organism>
<dbReference type="InterPro" id="IPR039551">
    <property type="entry name" value="Cho/carn_acyl_trans"/>
</dbReference>
<evidence type="ECO:0000313" key="6">
    <source>
        <dbReference type="WBParaSite" id="Hba_17374"/>
    </source>
</evidence>
<protein>
    <submittedName>
        <fullName evidence="6">Carn_acyltransf domain-containing protein</fullName>
    </submittedName>
</protein>
<dbReference type="InterPro" id="IPR000542">
    <property type="entry name" value="Carn_acyl_trans"/>
</dbReference>
<comment type="similarity">
    <text evidence="3">Belongs to the carnitine/choline acetyltransferase family.</text>
</comment>
<dbReference type="Proteomes" id="UP000095283">
    <property type="component" value="Unplaced"/>
</dbReference>
<keyword evidence="3" id="KW-0808">Transferase</keyword>
<accession>A0A1I7XI00</accession>
<evidence type="ECO:0000256" key="1">
    <source>
        <dbReference type="ARBA" id="ARBA00023315"/>
    </source>
</evidence>
<evidence type="ECO:0000256" key="3">
    <source>
        <dbReference type="RuleBase" id="RU003801"/>
    </source>
</evidence>
<evidence type="ECO:0000259" key="4">
    <source>
        <dbReference type="Pfam" id="PF00755"/>
    </source>
</evidence>
<dbReference type="GO" id="GO:0005739">
    <property type="term" value="C:mitochondrion"/>
    <property type="evidence" value="ECO:0007669"/>
    <property type="project" value="TreeGrafter"/>
</dbReference>
<dbReference type="AlphaFoldDB" id="A0A1I7XI00"/>
<dbReference type="WBParaSite" id="Hba_17374">
    <property type="protein sequence ID" value="Hba_17374"/>
    <property type="gene ID" value="Hba_17374"/>
</dbReference>
<dbReference type="GO" id="GO:0004095">
    <property type="term" value="F:carnitine O-palmitoyltransferase activity"/>
    <property type="evidence" value="ECO:0007669"/>
    <property type="project" value="TreeGrafter"/>
</dbReference>
<name>A0A1I7XI00_HETBA</name>
<dbReference type="SUPFAM" id="SSF52777">
    <property type="entry name" value="CoA-dependent acyltransferases"/>
    <property type="match status" value="1"/>
</dbReference>
<sequence>MDEEYFSIKEQAEKFLKEEGRKLQSYAFLYSLFADNFITPFWEKYAYLYNRESVLINSSVAHTDLIENKPATRAFRAAHITYIEVLSHLAIDRQTFKPLGGGLLCARHYDKMYAVTRIPEEQVDYLKNYGISRHIVMLHNGILFKVQICDNENNMYSIEQLAKRRFFLENPVNRKTLQWIESAVFFLIFDDADDYGYDQDDPDIFSNFLRNMLTGNGSNRWADKSLNYIVSKNARCGGTTEHSIADGSEFDHILENFVYLDTQVLK</sequence>
<dbReference type="GO" id="GO:0006631">
    <property type="term" value="P:fatty acid metabolic process"/>
    <property type="evidence" value="ECO:0007669"/>
    <property type="project" value="TreeGrafter"/>
</dbReference>
<dbReference type="InterPro" id="IPR042231">
    <property type="entry name" value="Cho/carn_acyl_trans_2"/>
</dbReference>
<feature type="domain" description="Choline/carnitine acyltransferase" evidence="4">
    <location>
        <begin position="2"/>
        <end position="163"/>
    </location>
</feature>
<keyword evidence="1 3" id="KW-0012">Acyltransferase</keyword>
<dbReference type="PROSITE" id="PS00440">
    <property type="entry name" value="ACYLTRANSF_C_2"/>
    <property type="match status" value="1"/>
</dbReference>
<dbReference type="PANTHER" id="PTHR22589:SF99">
    <property type="entry name" value="CHOLINE_CARNITINE ACYLTRANSFERASE DOMAIN-CONTAINING PROTEIN"/>
    <property type="match status" value="1"/>
</dbReference>
<dbReference type="Pfam" id="PF00755">
    <property type="entry name" value="Carn_acyltransf"/>
    <property type="match status" value="2"/>
</dbReference>
<feature type="active site" description="Proton acceptor" evidence="2">
    <location>
        <position position="242"/>
    </location>
</feature>